<dbReference type="CDD" id="cd10145">
    <property type="entry name" value="TFIIA_gamma_N"/>
    <property type="match status" value="1"/>
</dbReference>
<dbReference type="GO" id="GO:0005672">
    <property type="term" value="C:transcription factor TFIIA complex"/>
    <property type="evidence" value="ECO:0007669"/>
    <property type="project" value="InterPro"/>
</dbReference>
<dbReference type="Gene3D" id="1.10.287.190">
    <property type="entry name" value="Transcription factor IIA gamma subunit, alpha-helical domain"/>
    <property type="match status" value="1"/>
</dbReference>
<dbReference type="InterPro" id="IPR009083">
    <property type="entry name" value="TFIIA_a-hlx"/>
</dbReference>
<evidence type="ECO:0000256" key="5">
    <source>
        <dbReference type="ARBA" id="ARBA00023242"/>
    </source>
</evidence>
<evidence type="ECO:0000256" key="4">
    <source>
        <dbReference type="ARBA" id="ARBA00023163"/>
    </source>
</evidence>
<keyword evidence="8" id="KW-1185">Reference proteome</keyword>
<organism evidence="7 8">
    <name type="scientific">Dioscorea zingiberensis</name>
    <dbReference type="NCBI Taxonomy" id="325984"/>
    <lineage>
        <taxon>Eukaryota</taxon>
        <taxon>Viridiplantae</taxon>
        <taxon>Streptophyta</taxon>
        <taxon>Embryophyta</taxon>
        <taxon>Tracheophyta</taxon>
        <taxon>Spermatophyta</taxon>
        <taxon>Magnoliopsida</taxon>
        <taxon>Liliopsida</taxon>
        <taxon>Dioscoreales</taxon>
        <taxon>Dioscoreaceae</taxon>
        <taxon>Dioscorea</taxon>
    </lineage>
</organism>
<sequence length="147" mass="16479">MATLIDLYQRSTIGMCLTETLDEVVSNGTLGPELAIQVLVQFDKSMIEAFETQMKSKVIIKVGVSCPHVHLINSCGSAWFIVFSFRTPLVSIDSHLFNQFLSCFKFFVAQGSIGHCVQQLLSGQIKSIIEGRDLHPIHYPMLWALFE</sequence>
<dbReference type="PANTHER" id="PTHR10966">
    <property type="entry name" value="TRANSCRIPTION INITIATION FACTOR IIA SUBUNIT 2"/>
    <property type="match status" value="1"/>
</dbReference>
<reference evidence="7" key="2">
    <citation type="journal article" date="2022" name="Hortic Res">
        <title>The genome of Dioscorea zingiberensis sheds light on the biosynthesis, origin and evolution of the medicinally important diosgenin saponins.</title>
        <authorList>
            <person name="Li Y."/>
            <person name="Tan C."/>
            <person name="Li Z."/>
            <person name="Guo J."/>
            <person name="Li S."/>
            <person name="Chen X."/>
            <person name="Wang C."/>
            <person name="Dai X."/>
            <person name="Yang H."/>
            <person name="Song W."/>
            <person name="Hou L."/>
            <person name="Xu J."/>
            <person name="Tong Z."/>
            <person name="Xu A."/>
            <person name="Yuan X."/>
            <person name="Wang W."/>
            <person name="Yang Q."/>
            <person name="Chen L."/>
            <person name="Sun Z."/>
            <person name="Wang K."/>
            <person name="Pan B."/>
            <person name="Chen J."/>
            <person name="Bao Y."/>
            <person name="Liu F."/>
            <person name="Qi X."/>
            <person name="Gang D.R."/>
            <person name="Wen J."/>
            <person name="Li J."/>
        </authorList>
    </citation>
    <scope>NUCLEOTIDE SEQUENCE</scope>
    <source>
        <strain evidence="7">Dzin_1.0</strain>
    </source>
</reference>
<reference evidence="7" key="1">
    <citation type="submission" date="2021-03" db="EMBL/GenBank/DDBJ databases">
        <authorList>
            <person name="Li Z."/>
            <person name="Yang C."/>
        </authorList>
    </citation>
    <scope>NUCLEOTIDE SEQUENCE</scope>
    <source>
        <strain evidence="7">Dzin_1.0</strain>
        <tissue evidence="7">Leaf</tissue>
    </source>
</reference>
<dbReference type="GO" id="GO:0006367">
    <property type="term" value="P:transcription initiation at RNA polymerase II promoter"/>
    <property type="evidence" value="ECO:0007669"/>
    <property type="project" value="InterPro"/>
</dbReference>
<evidence type="ECO:0000256" key="2">
    <source>
        <dbReference type="ARBA" id="ARBA00007675"/>
    </source>
</evidence>
<dbReference type="InterPro" id="IPR003194">
    <property type="entry name" value="TFIIA_gsu"/>
</dbReference>
<dbReference type="SUPFAM" id="SSF47396">
    <property type="entry name" value="Transcription factor IIA (TFIIA), alpha-helical domain"/>
    <property type="match status" value="1"/>
</dbReference>
<feature type="domain" description="Transcription initiation factor IIA gamma subunit N-terminal" evidence="6">
    <location>
        <begin position="6"/>
        <end position="49"/>
    </location>
</feature>
<name>A0A9D5H4D9_9LILI</name>
<keyword evidence="4" id="KW-0804">Transcription</keyword>
<keyword evidence="3" id="KW-0805">Transcription regulation</keyword>
<accession>A0A9D5H4D9</accession>
<evidence type="ECO:0000313" key="8">
    <source>
        <dbReference type="Proteomes" id="UP001085076"/>
    </source>
</evidence>
<protein>
    <recommendedName>
        <fullName evidence="6">Transcription initiation factor IIA gamma subunit N-terminal domain-containing protein</fullName>
    </recommendedName>
</protein>
<keyword evidence="5" id="KW-0539">Nucleus</keyword>
<comment type="subcellular location">
    <subcellularLocation>
        <location evidence="1">Nucleus</location>
    </subcellularLocation>
</comment>
<dbReference type="AlphaFoldDB" id="A0A9D5H4D9"/>
<proteinExistence type="inferred from homology"/>
<dbReference type="InterPro" id="IPR015872">
    <property type="entry name" value="TFIIA_gsu_N"/>
</dbReference>
<evidence type="ECO:0000313" key="7">
    <source>
        <dbReference type="EMBL" id="KAJ0962985.1"/>
    </source>
</evidence>
<comment type="similarity">
    <text evidence="2">Belongs to the TFIIA subunit 2 family.</text>
</comment>
<dbReference type="OrthoDB" id="586585at2759"/>
<dbReference type="FunFam" id="1.10.287.190:FF:000001">
    <property type="entry name" value="Transcription initiation factor IIA subunit 2"/>
    <property type="match status" value="1"/>
</dbReference>
<dbReference type="Pfam" id="PF02268">
    <property type="entry name" value="TFIIA_gamma_N"/>
    <property type="match status" value="1"/>
</dbReference>
<dbReference type="Proteomes" id="UP001085076">
    <property type="component" value="Miscellaneous, Linkage group lg09"/>
</dbReference>
<dbReference type="EMBL" id="JAGGNH010000009">
    <property type="protein sequence ID" value="KAJ0962985.1"/>
    <property type="molecule type" value="Genomic_DNA"/>
</dbReference>
<comment type="caution">
    <text evidence="7">The sequence shown here is derived from an EMBL/GenBank/DDBJ whole genome shotgun (WGS) entry which is preliminary data.</text>
</comment>
<evidence type="ECO:0000256" key="1">
    <source>
        <dbReference type="ARBA" id="ARBA00004123"/>
    </source>
</evidence>
<evidence type="ECO:0000259" key="6">
    <source>
        <dbReference type="Pfam" id="PF02268"/>
    </source>
</evidence>
<evidence type="ECO:0000256" key="3">
    <source>
        <dbReference type="ARBA" id="ARBA00023015"/>
    </source>
</evidence>
<gene>
    <name evidence="7" type="ORF">J5N97_028107</name>
</gene>